<keyword evidence="2" id="KW-1185">Reference proteome</keyword>
<dbReference type="InterPro" id="IPR011989">
    <property type="entry name" value="ARM-like"/>
</dbReference>
<gene>
    <name evidence="1" type="ORF">ACG00Y_26860</name>
</gene>
<dbReference type="SUPFAM" id="SSF48371">
    <property type="entry name" value="ARM repeat"/>
    <property type="match status" value="1"/>
</dbReference>
<protein>
    <recommendedName>
        <fullName evidence="3">HEAT repeat domain-containing protein</fullName>
    </recommendedName>
</protein>
<sequence>MKLPWTAPTARDIVDEVSALSHDQRFRRMIELGRESAQNRRLAQALQTLAGSEVHYERLLAVMAASGSRDVGVIAGFLGDPSQSLALRAARLAARTVPDDVVLERMPGLAPRCRQTLAWRLWKAGRAHVNDAVHSRLSQADCLPLLPWTSDAFIAARLATDEIASLAPSLWATLAQRLPGGTRDSLVRELEEAEPVSYVLRLRVVAALHGLLRQDRDAGLTLLAAAAGRMPITTLPLGRYAAHFPQAVADILLNHAGTARVGFPVNVLNRLDPETLCTLHAADALPNLQAVFPRLTPVLRAALYGLAGEGWRAPSGAVPVSLVRALSKETRQSEARRAFSARLLETEPMTRVAFLGCLPFAEASQLARPYLSQPDGELRAQAVAAVVHSARYESASLDAVLDFCMARDNEQDPVRLAMFTALAALPVSRWEAKHLPSFTALIDAALRARDCSSMTMSAAVQWLMGVIVLHSDFVAAALPRLVERLGGIGRIGAAHWESRMSDREMLRVAPPLMPMLETWVQRNQGGVAVRLILAFGRRARAVEPFTDLLLALARDGRAHDARSGLEALAHIGPPKRLDEWIPPLLDREPGWITVSTVAHHLHGNRQDLLTPFLTPRPFSGRFSSGQAAFLPTFERGFERWTAAQQQRYGDSLLAILKSSKRNAWELYGVVRRYAAMPSLALDPVIRLARLESPDAALRDKALEALGRADGGRGVPTLISALDDARARVAIYALRQSVIAMPAAQALRLIGQVPRDKVTVAKELVRLVGDLRSDAAYNFLEGFDEGASLHPDVRIALLRAYWNFLDKPETWLRLRDAALDGSPALARSTIRVPQVGLTPEGQRAWGQHMALLLQHADALIRKETLERLVQMPPAKGESSLRDALVGQLDDIDTALVQLAAQVLLATYGRTAGQALAANFAAVKQPSSLAAIVSSYRHLRREGAAELTTSAAPLADALIDRRWHLGQAVQVALTVFAPDQALDLLLRLQAKSLLHPGVVVDAVASMAQCVAGRSEQSLVTLEGTLGGEASGALRRIGLALLCELAAKGGWRSEARRRLETYRGDPDQWVSDTADLVRVPSEAANANQTG</sequence>
<evidence type="ECO:0000313" key="2">
    <source>
        <dbReference type="Proteomes" id="UP001606210"/>
    </source>
</evidence>
<accession>A0ABW7FEC7</accession>
<dbReference type="Gene3D" id="1.25.10.10">
    <property type="entry name" value="Leucine-rich Repeat Variant"/>
    <property type="match status" value="1"/>
</dbReference>
<dbReference type="RefSeq" id="WP_394484389.1">
    <property type="nucleotide sequence ID" value="NZ_JBIGHV010000013.1"/>
</dbReference>
<dbReference type="EMBL" id="JBIGHV010000013">
    <property type="protein sequence ID" value="MFG6433557.1"/>
    <property type="molecule type" value="Genomic_DNA"/>
</dbReference>
<name>A0ABW7FEC7_9BURK</name>
<reference evidence="1 2" key="1">
    <citation type="submission" date="2024-08" db="EMBL/GenBank/DDBJ databases">
        <authorList>
            <person name="Lu H."/>
        </authorList>
    </citation>
    <scope>NUCLEOTIDE SEQUENCE [LARGE SCALE GENOMIC DNA]</scope>
    <source>
        <strain evidence="1 2">LYH14W</strain>
    </source>
</reference>
<proteinExistence type="predicted"/>
<comment type="caution">
    <text evidence="1">The sequence shown here is derived from an EMBL/GenBank/DDBJ whole genome shotgun (WGS) entry which is preliminary data.</text>
</comment>
<organism evidence="1 2">
    <name type="scientific">Pelomonas parva</name>
    <dbReference type="NCBI Taxonomy" id="3299032"/>
    <lineage>
        <taxon>Bacteria</taxon>
        <taxon>Pseudomonadati</taxon>
        <taxon>Pseudomonadota</taxon>
        <taxon>Betaproteobacteria</taxon>
        <taxon>Burkholderiales</taxon>
        <taxon>Sphaerotilaceae</taxon>
        <taxon>Roseateles</taxon>
    </lineage>
</organism>
<evidence type="ECO:0008006" key="3">
    <source>
        <dbReference type="Google" id="ProtNLM"/>
    </source>
</evidence>
<dbReference type="Proteomes" id="UP001606210">
    <property type="component" value="Unassembled WGS sequence"/>
</dbReference>
<dbReference type="InterPro" id="IPR016024">
    <property type="entry name" value="ARM-type_fold"/>
</dbReference>
<evidence type="ECO:0000313" key="1">
    <source>
        <dbReference type="EMBL" id="MFG6433557.1"/>
    </source>
</evidence>